<name>A0ABQ2YRH0_9NEIS</name>
<evidence type="ECO:0000313" key="1">
    <source>
        <dbReference type="EMBL" id="GGX90074.1"/>
    </source>
</evidence>
<dbReference type="EMBL" id="BMYW01000005">
    <property type="protein sequence ID" value="GGX90074.1"/>
    <property type="molecule type" value="Genomic_DNA"/>
</dbReference>
<gene>
    <name evidence="1" type="ORF">GCM10011290_17090</name>
</gene>
<keyword evidence="2" id="KW-1185">Reference proteome</keyword>
<dbReference type="Proteomes" id="UP000600877">
    <property type="component" value="Unassembled WGS sequence"/>
</dbReference>
<evidence type="ECO:0000313" key="2">
    <source>
        <dbReference type="Proteomes" id="UP000600877"/>
    </source>
</evidence>
<proteinExistence type="predicted"/>
<organism evidence="1 2">
    <name type="scientific">Vogesella alkaliphila</name>
    <dbReference type="NCBI Taxonomy" id="1193621"/>
    <lineage>
        <taxon>Bacteria</taxon>
        <taxon>Pseudomonadati</taxon>
        <taxon>Pseudomonadota</taxon>
        <taxon>Betaproteobacteria</taxon>
        <taxon>Neisseriales</taxon>
        <taxon>Chromobacteriaceae</taxon>
        <taxon>Vogesella</taxon>
    </lineage>
</organism>
<reference evidence="2" key="1">
    <citation type="journal article" date="2019" name="Int. J. Syst. Evol. Microbiol.">
        <title>The Global Catalogue of Microorganisms (GCM) 10K type strain sequencing project: providing services to taxonomists for standard genome sequencing and annotation.</title>
        <authorList>
            <consortium name="The Broad Institute Genomics Platform"/>
            <consortium name="The Broad Institute Genome Sequencing Center for Infectious Disease"/>
            <person name="Wu L."/>
            <person name="Ma J."/>
        </authorList>
    </citation>
    <scope>NUCLEOTIDE SEQUENCE [LARGE SCALE GENOMIC DNA]</scope>
    <source>
        <strain evidence="2">KCTC 32041</strain>
    </source>
</reference>
<protein>
    <submittedName>
        <fullName evidence="1">Uncharacterized protein</fullName>
    </submittedName>
</protein>
<comment type="caution">
    <text evidence="1">The sequence shown here is derived from an EMBL/GenBank/DDBJ whole genome shotgun (WGS) entry which is preliminary data.</text>
</comment>
<sequence length="66" mass="7191">MGERSLTRAGCTTQADRLLAAIRANRMVFMVVLAMAVRGRRAGRLRELLADRAGIGRPCCPECCTP</sequence>
<accession>A0ABQ2YRH0</accession>